<feature type="compositionally biased region" description="Pro residues" evidence="1">
    <location>
        <begin position="65"/>
        <end position="77"/>
    </location>
</feature>
<feature type="region of interest" description="Disordered" evidence="1">
    <location>
        <begin position="1"/>
        <end position="156"/>
    </location>
</feature>
<dbReference type="Proteomes" id="UP000269945">
    <property type="component" value="Unassembled WGS sequence"/>
</dbReference>
<feature type="non-terminal residue" evidence="2">
    <location>
        <position position="1"/>
    </location>
</feature>
<gene>
    <name evidence="2" type="ORF">BN2614_LOCUS4</name>
</gene>
<sequence>AAEPPRLWPCSARQRRASSPPPQPDGALRPEGRTGLTAFIARALRPAPCASGPAGASEGGRQAPGPRPRPAPRPLPSRPARSVRARGTAKLPAIPRPRTDGRVAPGFARGISAQRATLGRDEKARKIKSGGRKAAHRVPSSLPSELRLQPGRSRRR</sequence>
<dbReference type="EMBL" id="CYRY02008865">
    <property type="protein sequence ID" value="VCW77481.1"/>
    <property type="molecule type" value="Genomic_DNA"/>
</dbReference>
<evidence type="ECO:0000256" key="1">
    <source>
        <dbReference type="SAM" id="MobiDB-lite"/>
    </source>
</evidence>
<feature type="compositionally biased region" description="Low complexity" evidence="1">
    <location>
        <begin position="46"/>
        <end position="64"/>
    </location>
</feature>
<name>A0A9X9LNB1_GULGU</name>
<keyword evidence="3" id="KW-1185">Reference proteome</keyword>
<feature type="compositionally biased region" description="Basic residues" evidence="1">
    <location>
        <begin position="125"/>
        <end position="136"/>
    </location>
</feature>
<evidence type="ECO:0000313" key="2">
    <source>
        <dbReference type="EMBL" id="VCW77481.1"/>
    </source>
</evidence>
<comment type="caution">
    <text evidence="2">The sequence shown here is derived from an EMBL/GenBank/DDBJ whole genome shotgun (WGS) entry which is preliminary data.</text>
</comment>
<reference evidence="2 3" key="1">
    <citation type="submission" date="2018-10" db="EMBL/GenBank/DDBJ databases">
        <authorList>
            <person name="Ekblom R."/>
            <person name="Jareborg N."/>
        </authorList>
    </citation>
    <scope>NUCLEOTIDE SEQUENCE [LARGE SCALE GENOMIC DNA]</scope>
    <source>
        <tissue evidence="2">Muscle</tissue>
    </source>
</reference>
<feature type="non-terminal residue" evidence="2">
    <location>
        <position position="156"/>
    </location>
</feature>
<organism evidence="2 3">
    <name type="scientific">Gulo gulo</name>
    <name type="common">Wolverine</name>
    <name type="synonym">Gluton</name>
    <dbReference type="NCBI Taxonomy" id="48420"/>
    <lineage>
        <taxon>Eukaryota</taxon>
        <taxon>Metazoa</taxon>
        <taxon>Chordata</taxon>
        <taxon>Craniata</taxon>
        <taxon>Vertebrata</taxon>
        <taxon>Euteleostomi</taxon>
        <taxon>Mammalia</taxon>
        <taxon>Eutheria</taxon>
        <taxon>Laurasiatheria</taxon>
        <taxon>Carnivora</taxon>
        <taxon>Caniformia</taxon>
        <taxon>Musteloidea</taxon>
        <taxon>Mustelidae</taxon>
        <taxon>Guloninae</taxon>
        <taxon>Gulo</taxon>
    </lineage>
</organism>
<accession>A0A9X9LNB1</accession>
<dbReference type="AlphaFoldDB" id="A0A9X9LNB1"/>
<protein>
    <submittedName>
        <fullName evidence="2">Uncharacterized protein</fullName>
    </submittedName>
</protein>
<evidence type="ECO:0000313" key="3">
    <source>
        <dbReference type="Proteomes" id="UP000269945"/>
    </source>
</evidence>
<proteinExistence type="predicted"/>